<accession>B0BYH0</accession>
<dbReference type="eggNOG" id="COG1309">
    <property type="taxonomic scope" value="Bacteria"/>
</dbReference>
<protein>
    <submittedName>
        <fullName evidence="1">Uncharacterized protein</fullName>
    </submittedName>
</protein>
<keyword evidence="2" id="KW-1185">Reference proteome</keyword>
<reference evidence="1 2" key="1">
    <citation type="journal article" date="2008" name="Proc. Natl. Acad. Sci. U.S.A.">
        <title>Niche adaptation and genome expansion in the chlorophyll d-producing cyanobacterium Acaryochloris marina.</title>
        <authorList>
            <person name="Swingley W.D."/>
            <person name="Chen M."/>
            <person name="Cheung P.C."/>
            <person name="Conrad A.L."/>
            <person name="Dejesa L.C."/>
            <person name="Hao J."/>
            <person name="Honchak B.M."/>
            <person name="Karbach L.E."/>
            <person name="Kurdoglu A."/>
            <person name="Lahiri S."/>
            <person name="Mastrian S.D."/>
            <person name="Miyashita H."/>
            <person name="Page L."/>
            <person name="Ramakrishna P."/>
            <person name="Satoh S."/>
            <person name="Sattley W.M."/>
            <person name="Shimada Y."/>
            <person name="Taylor H.L."/>
            <person name="Tomo T."/>
            <person name="Tsuchiya T."/>
            <person name="Wang Z.T."/>
            <person name="Raymond J."/>
            <person name="Mimuro M."/>
            <person name="Blankenship R.E."/>
            <person name="Touchman J.W."/>
        </authorList>
    </citation>
    <scope>NUCLEOTIDE SEQUENCE [LARGE SCALE GENOMIC DNA]</scope>
    <source>
        <strain evidence="2">MBIC 11017</strain>
    </source>
</reference>
<evidence type="ECO:0000313" key="1">
    <source>
        <dbReference type="EMBL" id="ABW25855.1"/>
    </source>
</evidence>
<evidence type="ECO:0000313" key="2">
    <source>
        <dbReference type="Proteomes" id="UP000000268"/>
    </source>
</evidence>
<dbReference type="HOGENOM" id="CLU_3338714_0_0_3"/>
<name>B0BYH0_ACAM1</name>
<organism evidence="1 2">
    <name type="scientific">Acaryochloris marina (strain MBIC 11017)</name>
    <dbReference type="NCBI Taxonomy" id="329726"/>
    <lineage>
        <taxon>Bacteria</taxon>
        <taxon>Bacillati</taxon>
        <taxon>Cyanobacteriota</taxon>
        <taxon>Cyanophyceae</taxon>
        <taxon>Acaryochloridales</taxon>
        <taxon>Acaryochloridaceae</taxon>
        <taxon>Acaryochloris</taxon>
    </lineage>
</organism>
<dbReference type="KEGG" id="amr:AM1_0811"/>
<dbReference type="AlphaFoldDB" id="B0BYH0"/>
<proteinExistence type="predicted"/>
<dbReference type="EMBL" id="CP000828">
    <property type="protein sequence ID" value="ABW25855.1"/>
    <property type="molecule type" value="Genomic_DNA"/>
</dbReference>
<sequence length="37" mass="4120">MSTLVGHPPCLEQAQQTWCIDMLMWGVTLDNLCLLTG</sequence>
<gene>
    <name evidence="1" type="ordered locus">AM1_0811</name>
</gene>
<dbReference type="Proteomes" id="UP000000268">
    <property type="component" value="Chromosome"/>
</dbReference>